<gene>
    <name evidence="3" type="ORF">SAMN04515677_105188</name>
</gene>
<keyword evidence="1 2" id="KW-0472">Membrane</keyword>
<proteinExistence type="inferred from homology"/>
<dbReference type="Pfam" id="PF06947">
    <property type="entry name" value="DUF1290"/>
    <property type="match status" value="1"/>
</dbReference>
<dbReference type="STRING" id="1121325.SAMN04515677_105188"/>
<keyword evidence="4" id="KW-1185">Reference proteome</keyword>
<evidence type="ECO:0000256" key="1">
    <source>
        <dbReference type="PIRNR" id="PIRNR018579"/>
    </source>
</evidence>
<organism evidence="3 4">
    <name type="scientific">Romboutsia lituseburensis DSM 797</name>
    <dbReference type="NCBI Taxonomy" id="1121325"/>
    <lineage>
        <taxon>Bacteria</taxon>
        <taxon>Bacillati</taxon>
        <taxon>Bacillota</taxon>
        <taxon>Clostridia</taxon>
        <taxon>Peptostreptococcales</taxon>
        <taxon>Peptostreptococcaceae</taxon>
        <taxon>Romboutsia</taxon>
    </lineage>
</organism>
<feature type="transmembrane region" description="Helical" evidence="2">
    <location>
        <begin position="57"/>
        <end position="76"/>
    </location>
</feature>
<evidence type="ECO:0000256" key="2">
    <source>
        <dbReference type="SAM" id="Phobius"/>
    </source>
</evidence>
<keyword evidence="1 2" id="KW-0812">Transmembrane</keyword>
<evidence type="ECO:0000313" key="4">
    <source>
        <dbReference type="Proteomes" id="UP000199068"/>
    </source>
</evidence>
<dbReference type="AlphaFoldDB" id="A0A1G9QFH0"/>
<comment type="subcellular location">
    <subcellularLocation>
        <location evidence="1">Cell membrane</location>
        <topology evidence="1">Multi-pass membrane protein</topology>
    </subcellularLocation>
</comment>
<evidence type="ECO:0000313" key="3">
    <source>
        <dbReference type="EMBL" id="SDM09844.1"/>
    </source>
</evidence>
<dbReference type="GO" id="GO:0005886">
    <property type="term" value="C:plasma membrane"/>
    <property type="evidence" value="ECO:0007669"/>
    <property type="project" value="UniProtKB-SubCell"/>
</dbReference>
<dbReference type="Proteomes" id="UP000199068">
    <property type="component" value="Unassembled WGS sequence"/>
</dbReference>
<dbReference type="EMBL" id="FNGW01000005">
    <property type="protein sequence ID" value="SDM09844.1"/>
    <property type="molecule type" value="Genomic_DNA"/>
</dbReference>
<feature type="transmembrane region" description="Helical" evidence="2">
    <location>
        <begin position="26"/>
        <end position="45"/>
    </location>
</feature>
<name>A0A1G9QFH0_9FIRM</name>
<feature type="transmembrane region" description="Helical" evidence="2">
    <location>
        <begin position="82"/>
        <end position="102"/>
    </location>
</feature>
<dbReference type="InterPro" id="IPR009709">
    <property type="entry name" value="DUF1290"/>
</dbReference>
<dbReference type="PIRSF" id="PIRSF018579">
    <property type="entry name" value="Sbp"/>
    <property type="match status" value="1"/>
</dbReference>
<keyword evidence="1" id="KW-1003">Cell membrane</keyword>
<dbReference type="RefSeq" id="WP_092726214.1">
    <property type="nucleotide sequence ID" value="NZ_FNGW01000005.1"/>
</dbReference>
<sequence length="117" mass="13126">MIWILAGLALGVVVGYYLPFTYSIDYSLYMSVAILATMDSIFGAIKSGFESKYDNIIFLTGFIGNALLAIILTYIGDRLGLPLYYVAILVFGSRLFDNLSIIRRHIVTNMRNKKRGK</sequence>
<reference evidence="3 4" key="1">
    <citation type="submission" date="2016-10" db="EMBL/GenBank/DDBJ databases">
        <authorList>
            <person name="de Groot N.N."/>
        </authorList>
    </citation>
    <scope>NUCLEOTIDE SEQUENCE [LARGE SCALE GENOMIC DNA]</scope>
    <source>
        <strain evidence="3 4">DSM 797</strain>
    </source>
</reference>
<keyword evidence="2" id="KW-1133">Transmembrane helix</keyword>
<comment type="similarity">
    <text evidence="1">Belongs to the sbp family.</text>
</comment>
<protein>
    <submittedName>
        <fullName evidence="3">Small basic protein</fullName>
    </submittedName>
</protein>
<accession>A0A1G9QFH0</accession>